<proteinExistence type="predicted"/>
<gene>
    <name evidence="1" type="ORF">GXN74_09645</name>
</gene>
<accession>A0A7X5HWP7</accession>
<evidence type="ECO:0000313" key="2">
    <source>
        <dbReference type="Proteomes" id="UP000461585"/>
    </source>
</evidence>
<dbReference type="EMBL" id="JAAEEH010000025">
    <property type="protein sequence ID" value="NDL68001.1"/>
    <property type="molecule type" value="Genomic_DNA"/>
</dbReference>
<name>A0A7X5HWP7_9FIRM</name>
<reference evidence="1 2" key="1">
    <citation type="submission" date="2020-01" db="EMBL/GenBank/DDBJ databases">
        <title>Anaeroalcalibacter tamaniensis gen. nov., sp. nov., moderately halophilic strictly anaerobic fermenter bacterium from mud volcano of Taman peninsula.</title>
        <authorList>
            <person name="Frolova A."/>
            <person name="Merkel A.Y."/>
            <person name="Slobodkin A.I."/>
        </authorList>
    </citation>
    <scope>NUCLEOTIDE SEQUENCE [LARGE SCALE GENOMIC DNA]</scope>
    <source>
        <strain evidence="1 2">F-3ap</strain>
    </source>
</reference>
<protein>
    <submittedName>
        <fullName evidence="1">Ribbon-helix-helix protein, CopG family</fullName>
    </submittedName>
</protein>
<comment type="caution">
    <text evidence="1">The sequence shown here is derived from an EMBL/GenBank/DDBJ whole genome shotgun (WGS) entry which is preliminary data.</text>
</comment>
<dbReference type="AlphaFoldDB" id="A0A7X5HWP7"/>
<dbReference type="InterPro" id="IPR053842">
    <property type="entry name" value="NikA-like"/>
</dbReference>
<dbReference type="Proteomes" id="UP000461585">
    <property type="component" value="Unassembled WGS sequence"/>
</dbReference>
<dbReference type="Pfam" id="PF21983">
    <property type="entry name" value="NikA-like"/>
    <property type="match status" value="1"/>
</dbReference>
<organism evidence="1 2">
    <name type="scientific">Anaerotalea alkaliphila</name>
    <dbReference type="NCBI Taxonomy" id="2662126"/>
    <lineage>
        <taxon>Bacteria</taxon>
        <taxon>Bacillati</taxon>
        <taxon>Bacillota</taxon>
        <taxon>Clostridia</taxon>
        <taxon>Eubacteriales</taxon>
        <taxon>Anaerotalea</taxon>
    </lineage>
</organism>
<keyword evidence="2" id="KW-1185">Reference proteome</keyword>
<sequence>MDKIGKYEVNETDTGKLLVKGKSLPIQQEVPVPEGELMTINGAWNLDQIPTQYIVERVDGTLAMFSVTPFRRITEADLKPYKGYHPRMAKGSPMPEYLYKFYSFARNEETLSEVIRVRMSPSEKEKLDAAARNAGKNVSEFIRDFVRGL</sequence>
<dbReference type="RefSeq" id="WP_162370726.1">
    <property type="nucleotide sequence ID" value="NZ_JAAEEH010000025.1"/>
</dbReference>
<evidence type="ECO:0000313" key="1">
    <source>
        <dbReference type="EMBL" id="NDL68001.1"/>
    </source>
</evidence>